<name>A0A5Q6RVY5_9ACTN</name>
<feature type="compositionally biased region" description="Polar residues" evidence="1">
    <location>
        <begin position="35"/>
        <end position="47"/>
    </location>
</feature>
<reference evidence="4 5" key="1">
    <citation type="submission" date="2019-09" db="EMBL/GenBank/DDBJ databases">
        <title>Mumia zhuanghuii sp. nov. isolated from the intestinal contents of plateau pika (Ochotona curzoniae) in the Qinghai-Tibet plateau of China.</title>
        <authorList>
            <person name="Tian Z."/>
        </authorList>
    </citation>
    <scope>NUCLEOTIDE SEQUENCE [LARGE SCALE GENOMIC DNA]</scope>
    <source>
        <strain evidence="5">350</strain>
    </source>
</reference>
<gene>
    <name evidence="4" type="ORF">FE697_013730</name>
</gene>
<dbReference type="InterPro" id="IPR001466">
    <property type="entry name" value="Beta-lactam-related"/>
</dbReference>
<feature type="chain" id="PRO_5038601337" evidence="2">
    <location>
        <begin position="21"/>
        <end position="388"/>
    </location>
</feature>
<evidence type="ECO:0000259" key="3">
    <source>
        <dbReference type="Pfam" id="PF00144"/>
    </source>
</evidence>
<sequence>MVLRPVIAATTAVLILSACSAGGGSASPEPAREATSATPRETVSTGPTVPGEEWALTPPSSAGFDDTALRALDRRLEPLGTSCLVVTRHGELVHEAYFGDSDATTMGPAFSVTKSVTSLVVGIAADEGLLDLDDRASDYIPQWKGTAAARVTIRDLLANVSGRHWDVQTDYQQMAIGAVDKTAFAVGLAQDARPGTVWRYNNSAIQTLEAVVSRATGMAPSEYARRKLFAPMQMTETFWGADTAGNTTMFSGINASCRDLARLGVLMLDRGRWGDRQLVSEEYVAEAVGRSSSRLNAAYGLLWWVNRKGPVLGALAATGGAQGTAPAAAGRLAPGVPADAFWALGLAKQIVAVVPSAGIVAVRMGAAPQDAEALTPGAFTRDVLATLG</sequence>
<evidence type="ECO:0000256" key="2">
    <source>
        <dbReference type="SAM" id="SignalP"/>
    </source>
</evidence>
<dbReference type="PANTHER" id="PTHR43283">
    <property type="entry name" value="BETA-LACTAMASE-RELATED"/>
    <property type="match status" value="1"/>
</dbReference>
<comment type="caution">
    <text evidence="4">The sequence shown here is derived from an EMBL/GenBank/DDBJ whole genome shotgun (WGS) entry which is preliminary data.</text>
</comment>
<dbReference type="Pfam" id="PF00144">
    <property type="entry name" value="Beta-lactamase"/>
    <property type="match status" value="1"/>
</dbReference>
<dbReference type="InterPro" id="IPR012338">
    <property type="entry name" value="Beta-lactam/transpept-like"/>
</dbReference>
<dbReference type="Gene3D" id="3.40.710.10">
    <property type="entry name" value="DD-peptidase/beta-lactamase superfamily"/>
    <property type="match status" value="1"/>
</dbReference>
<dbReference type="InterPro" id="IPR050789">
    <property type="entry name" value="Diverse_Enzym_Activities"/>
</dbReference>
<evidence type="ECO:0000313" key="4">
    <source>
        <dbReference type="EMBL" id="KAA1422224.1"/>
    </source>
</evidence>
<dbReference type="PROSITE" id="PS51257">
    <property type="entry name" value="PROKAR_LIPOPROTEIN"/>
    <property type="match status" value="1"/>
</dbReference>
<keyword evidence="2" id="KW-0732">Signal</keyword>
<dbReference type="RefSeq" id="WP_149770181.1">
    <property type="nucleotide sequence ID" value="NZ_VDFQ02000004.1"/>
</dbReference>
<feature type="domain" description="Beta-lactamase-related" evidence="3">
    <location>
        <begin position="84"/>
        <end position="364"/>
    </location>
</feature>
<dbReference type="SUPFAM" id="SSF56601">
    <property type="entry name" value="beta-lactamase/transpeptidase-like"/>
    <property type="match status" value="1"/>
</dbReference>
<dbReference type="EMBL" id="VDFQ02000004">
    <property type="protein sequence ID" value="KAA1422224.1"/>
    <property type="molecule type" value="Genomic_DNA"/>
</dbReference>
<dbReference type="AlphaFoldDB" id="A0A5Q6RVY5"/>
<proteinExistence type="predicted"/>
<accession>A0A5Q6RVY5</accession>
<organism evidence="4 5">
    <name type="scientific">Mumia zhuanghuii</name>
    <dbReference type="NCBI Taxonomy" id="2585211"/>
    <lineage>
        <taxon>Bacteria</taxon>
        <taxon>Bacillati</taxon>
        <taxon>Actinomycetota</taxon>
        <taxon>Actinomycetes</taxon>
        <taxon>Propionibacteriales</taxon>
        <taxon>Nocardioidaceae</taxon>
        <taxon>Mumia</taxon>
    </lineage>
</organism>
<protein>
    <submittedName>
        <fullName evidence="4">Beta-lactamase family protein</fullName>
    </submittedName>
</protein>
<feature type="signal peptide" evidence="2">
    <location>
        <begin position="1"/>
        <end position="20"/>
    </location>
</feature>
<dbReference type="OrthoDB" id="3325701at2"/>
<evidence type="ECO:0000256" key="1">
    <source>
        <dbReference type="SAM" id="MobiDB-lite"/>
    </source>
</evidence>
<dbReference type="PANTHER" id="PTHR43283:SF7">
    <property type="entry name" value="BETA-LACTAMASE-RELATED DOMAIN-CONTAINING PROTEIN"/>
    <property type="match status" value="1"/>
</dbReference>
<evidence type="ECO:0000313" key="5">
    <source>
        <dbReference type="Proteomes" id="UP000307768"/>
    </source>
</evidence>
<feature type="region of interest" description="Disordered" evidence="1">
    <location>
        <begin position="21"/>
        <end position="49"/>
    </location>
</feature>
<dbReference type="Proteomes" id="UP000307768">
    <property type="component" value="Unassembled WGS sequence"/>
</dbReference>